<accession>E4SJ81</accession>
<evidence type="ECO:0000256" key="5">
    <source>
        <dbReference type="ARBA" id="ARBA00022989"/>
    </source>
</evidence>
<dbReference type="PROSITE" id="PS00675">
    <property type="entry name" value="SIGMA54_INTERACT_1"/>
    <property type="match status" value="1"/>
</dbReference>
<dbReference type="RefSeq" id="WP_013436864.1">
    <property type="nucleotide sequence ID" value="NC_014724.1"/>
</dbReference>
<dbReference type="GO" id="GO:0140359">
    <property type="term" value="F:ABC-type transporter activity"/>
    <property type="evidence" value="ECO:0007669"/>
    <property type="project" value="InterPro"/>
</dbReference>
<dbReference type="InterPro" id="IPR039421">
    <property type="entry name" value="Type_1_exporter"/>
</dbReference>
<dbReference type="InterPro" id="IPR011527">
    <property type="entry name" value="ABC1_TM_dom"/>
</dbReference>
<evidence type="ECO:0000256" key="7">
    <source>
        <dbReference type="SAM" id="Phobius"/>
    </source>
</evidence>
<dbReference type="SUPFAM" id="SSF90123">
    <property type="entry name" value="ABC transporter transmembrane region"/>
    <property type="match status" value="1"/>
</dbReference>
<dbReference type="AlphaFoldDB" id="E4SJ81"/>
<keyword evidence="4" id="KW-0067">ATP-binding</keyword>
<dbReference type="GO" id="GO:0034040">
    <property type="term" value="F:ATPase-coupled lipid transmembrane transporter activity"/>
    <property type="evidence" value="ECO:0007669"/>
    <property type="project" value="TreeGrafter"/>
</dbReference>
<dbReference type="Gene3D" id="3.40.50.300">
    <property type="entry name" value="P-loop containing nucleotide triphosphate hydrolases"/>
    <property type="match status" value="1"/>
</dbReference>
<dbReference type="PANTHER" id="PTHR24221">
    <property type="entry name" value="ATP-BINDING CASSETTE SUB-FAMILY B"/>
    <property type="match status" value="1"/>
</dbReference>
<feature type="domain" description="ABC transmembrane type-1" evidence="9">
    <location>
        <begin position="15"/>
        <end position="292"/>
    </location>
</feature>
<reference evidence="10 11" key="1">
    <citation type="journal article" date="2011" name="J. Bacteriol.">
        <title>Genome sequence of Lactobacillus amylovorus GRL1112.</title>
        <authorList>
            <person name="Kant R."/>
            <person name="Paulin L."/>
            <person name="Alatalo E."/>
            <person name="de Vos W.M."/>
            <person name="Palva A."/>
        </authorList>
    </citation>
    <scope>NUCLEOTIDE SEQUENCE [LARGE SCALE GENOMIC DNA]</scope>
    <source>
        <strain evidence="10 11">GRL 1112</strain>
    </source>
</reference>
<evidence type="ECO:0000259" key="8">
    <source>
        <dbReference type="PROSITE" id="PS50893"/>
    </source>
</evidence>
<protein>
    <submittedName>
        <fullName evidence="10">ABC transporter bacteriocin</fullName>
    </submittedName>
</protein>
<evidence type="ECO:0000313" key="10">
    <source>
        <dbReference type="EMBL" id="ADQ58029.1"/>
    </source>
</evidence>
<dbReference type="Gene3D" id="1.20.1560.10">
    <property type="entry name" value="ABC transporter type 1, transmembrane domain"/>
    <property type="match status" value="1"/>
</dbReference>
<proteinExistence type="predicted"/>
<evidence type="ECO:0000256" key="1">
    <source>
        <dbReference type="ARBA" id="ARBA00004651"/>
    </source>
</evidence>
<dbReference type="GO" id="GO:0016887">
    <property type="term" value="F:ATP hydrolysis activity"/>
    <property type="evidence" value="ECO:0007669"/>
    <property type="project" value="InterPro"/>
</dbReference>
<dbReference type="InterPro" id="IPR036640">
    <property type="entry name" value="ABC1_TM_sf"/>
</dbReference>
<feature type="transmembrane region" description="Helical" evidence="7">
    <location>
        <begin position="50"/>
        <end position="71"/>
    </location>
</feature>
<feature type="transmembrane region" description="Helical" evidence="7">
    <location>
        <begin position="130"/>
        <end position="163"/>
    </location>
</feature>
<keyword evidence="6 7" id="KW-0472">Membrane</keyword>
<evidence type="ECO:0000256" key="2">
    <source>
        <dbReference type="ARBA" id="ARBA00022692"/>
    </source>
</evidence>
<keyword evidence="2 7" id="KW-0812">Transmembrane</keyword>
<comment type="subcellular location">
    <subcellularLocation>
        <location evidence="1">Cell membrane</location>
        <topology evidence="1">Multi-pass membrane protein</topology>
    </subcellularLocation>
</comment>
<dbReference type="PATRIC" id="fig|695560.3.peg.26"/>
<keyword evidence="3" id="KW-0547">Nucleotide-binding</keyword>
<dbReference type="SUPFAM" id="SSF52540">
    <property type="entry name" value="P-loop containing nucleoside triphosphate hydrolases"/>
    <property type="match status" value="1"/>
</dbReference>
<dbReference type="EMBL" id="CP002338">
    <property type="protein sequence ID" value="ADQ58029.1"/>
    <property type="molecule type" value="Genomic_DNA"/>
</dbReference>
<dbReference type="GO" id="GO:0005524">
    <property type="term" value="F:ATP binding"/>
    <property type="evidence" value="ECO:0007669"/>
    <property type="project" value="UniProtKB-KW"/>
</dbReference>
<evidence type="ECO:0000256" key="3">
    <source>
        <dbReference type="ARBA" id="ARBA00022741"/>
    </source>
</evidence>
<dbReference type="HOGENOM" id="CLU_000604_84_3_9"/>
<dbReference type="InterPro" id="IPR003439">
    <property type="entry name" value="ABC_transporter-like_ATP-bd"/>
</dbReference>
<dbReference type="PROSITE" id="PS50893">
    <property type="entry name" value="ABC_TRANSPORTER_2"/>
    <property type="match status" value="1"/>
</dbReference>
<evidence type="ECO:0000256" key="6">
    <source>
        <dbReference type="ARBA" id="ARBA00023136"/>
    </source>
</evidence>
<name>E4SJ81_LACAR</name>
<dbReference type="InterPro" id="IPR027417">
    <property type="entry name" value="P-loop_NTPase"/>
</dbReference>
<dbReference type="PANTHER" id="PTHR24221:SF654">
    <property type="entry name" value="ATP-BINDING CASSETTE SUB-FAMILY B MEMBER 6"/>
    <property type="match status" value="1"/>
</dbReference>
<organism evidence="10 11">
    <name type="scientific">Lactobacillus amylovorus (strain GRL 1112)</name>
    <dbReference type="NCBI Taxonomy" id="695560"/>
    <lineage>
        <taxon>Bacteria</taxon>
        <taxon>Bacillati</taxon>
        <taxon>Bacillota</taxon>
        <taxon>Bacilli</taxon>
        <taxon>Lactobacillales</taxon>
        <taxon>Lactobacillaceae</taxon>
        <taxon>Lactobacillus</taxon>
    </lineage>
</organism>
<sequence length="524" mass="59433">MSLKGFINTNKIRFFFITLLSILSGTSGIMAGYIQMYWLTYIKGNDWIKVGITTGLMALCWFFSQSVIYFVQYLNNIQEEEYFKKVRDKIAEHYFNDGKFHKIADFQNRLTNDLSIVKYNFFEWYVIVPFYGSMLVASLIALITIHWSIFILSLIIDVISYFLPKVIDKKVKEATVNVSDANNEYLNVINKWFSGLAELKRYFAGGKLFEAQNNSSTKLENANVNQTVQQQLLNILNGVGTLLSTIILLGFTGLLVDQKIVVFGAILSVQNFANNVSFGMQETITGLTMMRSVKPLMKKISEDVVSIETENRNNVDIPFVIRTQNLSLSFRNGETLEFPNIRINYGDKVLLTGDSGTGKTTLFKLILGIIQPTHGKVIFEDNDGQEILPDMSKIGYIPQEPNLFPGTIEQNITMYNAKLDSNVKTVVEEVGLSKDLGHFKNGLKTQLDLDKLNISGGQRQKIVLARAKIHESNIILIDEGTSAIDQKTTLDILKNLVRSESTVFFIAHNFTEEMRRLFDKKIEL</sequence>
<dbReference type="Pfam" id="PF00664">
    <property type="entry name" value="ABC_membrane"/>
    <property type="match status" value="1"/>
</dbReference>
<feature type="transmembrane region" description="Helical" evidence="7">
    <location>
        <begin position="12"/>
        <end position="38"/>
    </location>
</feature>
<keyword evidence="5 7" id="KW-1133">Transmembrane helix</keyword>
<dbReference type="SMART" id="SM00382">
    <property type="entry name" value="AAA"/>
    <property type="match status" value="1"/>
</dbReference>
<feature type="transmembrane region" description="Helical" evidence="7">
    <location>
        <begin position="235"/>
        <end position="256"/>
    </location>
</feature>
<feature type="domain" description="ABC transporter" evidence="8">
    <location>
        <begin position="321"/>
        <end position="524"/>
    </location>
</feature>
<evidence type="ECO:0000259" key="9">
    <source>
        <dbReference type="PROSITE" id="PS50929"/>
    </source>
</evidence>
<dbReference type="Proteomes" id="UP000007033">
    <property type="component" value="Chromosome"/>
</dbReference>
<dbReference type="InterPro" id="IPR025662">
    <property type="entry name" value="Sigma_54_int_dom_ATP-bd_1"/>
</dbReference>
<dbReference type="KEGG" id="lam:LA2_00130"/>
<dbReference type="Pfam" id="PF00005">
    <property type="entry name" value="ABC_tran"/>
    <property type="match status" value="1"/>
</dbReference>
<evidence type="ECO:0000313" key="11">
    <source>
        <dbReference type="Proteomes" id="UP000007033"/>
    </source>
</evidence>
<dbReference type="InterPro" id="IPR003593">
    <property type="entry name" value="AAA+_ATPase"/>
</dbReference>
<gene>
    <name evidence="10" type="ordered locus">LA2_00130</name>
</gene>
<dbReference type="GO" id="GO:0005886">
    <property type="term" value="C:plasma membrane"/>
    <property type="evidence" value="ECO:0007669"/>
    <property type="project" value="UniProtKB-SubCell"/>
</dbReference>
<dbReference type="PROSITE" id="PS50929">
    <property type="entry name" value="ABC_TM1F"/>
    <property type="match status" value="1"/>
</dbReference>
<evidence type="ECO:0000256" key="4">
    <source>
        <dbReference type="ARBA" id="ARBA00022840"/>
    </source>
</evidence>